<dbReference type="InterPro" id="IPR013022">
    <property type="entry name" value="Xyl_isomerase-like_TIM-brl"/>
</dbReference>
<proteinExistence type="predicted"/>
<dbReference type="PANTHER" id="PTHR12110:SF21">
    <property type="entry name" value="XYLOSE ISOMERASE-LIKE TIM BARREL DOMAIN-CONTAINING PROTEIN"/>
    <property type="match status" value="1"/>
</dbReference>
<reference evidence="2" key="1">
    <citation type="submission" date="2021-06" db="EMBL/GenBank/DDBJ databases">
        <authorList>
            <person name="Criscuolo A."/>
        </authorList>
    </citation>
    <scope>NUCLEOTIDE SEQUENCE</scope>
    <source>
        <strain evidence="2">CIP111600</strain>
    </source>
</reference>
<dbReference type="AlphaFoldDB" id="A0A916JVG0"/>
<evidence type="ECO:0000259" key="1">
    <source>
        <dbReference type="Pfam" id="PF01261"/>
    </source>
</evidence>
<name>A0A916JVG0_9BACL</name>
<accession>A0A916JVG0</accession>
<evidence type="ECO:0000313" key="2">
    <source>
        <dbReference type="EMBL" id="CAG7607627.1"/>
    </source>
</evidence>
<evidence type="ECO:0000313" key="3">
    <source>
        <dbReference type="Proteomes" id="UP000693672"/>
    </source>
</evidence>
<organism evidence="2 3">
    <name type="scientific">Paenibacillus solanacearum</name>
    <dbReference type="NCBI Taxonomy" id="2048548"/>
    <lineage>
        <taxon>Bacteria</taxon>
        <taxon>Bacillati</taxon>
        <taxon>Bacillota</taxon>
        <taxon>Bacilli</taxon>
        <taxon>Bacillales</taxon>
        <taxon>Paenibacillaceae</taxon>
        <taxon>Paenibacillus</taxon>
    </lineage>
</organism>
<dbReference type="GO" id="GO:0050114">
    <property type="term" value="F:myo-inosose-2 dehydratase activity"/>
    <property type="evidence" value="ECO:0007669"/>
    <property type="project" value="UniProtKB-EC"/>
</dbReference>
<protein>
    <submittedName>
        <fullName evidence="2">Inosose dehydratase</fullName>
        <ecNumber evidence="2">4.2.1.44</ecNumber>
    </submittedName>
</protein>
<keyword evidence="2" id="KW-0456">Lyase</keyword>
<dbReference type="Proteomes" id="UP000693672">
    <property type="component" value="Unassembled WGS sequence"/>
</dbReference>
<comment type="caution">
    <text evidence="2">The sequence shown here is derived from an EMBL/GenBank/DDBJ whole genome shotgun (WGS) entry which is preliminary data.</text>
</comment>
<dbReference type="Pfam" id="PF01261">
    <property type="entry name" value="AP_endonuc_2"/>
    <property type="match status" value="1"/>
</dbReference>
<feature type="domain" description="Xylose isomerase-like TIM barrel" evidence="1">
    <location>
        <begin position="27"/>
        <end position="277"/>
    </location>
</feature>
<dbReference type="PANTHER" id="PTHR12110">
    <property type="entry name" value="HYDROXYPYRUVATE ISOMERASE"/>
    <property type="match status" value="1"/>
</dbReference>
<dbReference type="EMBL" id="CAJVAS010000003">
    <property type="protein sequence ID" value="CAG7607627.1"/>
    <property type="molecule type" value="Genomic_DNA"/>
</dbReference>
<dbReference type="InterPro" id="IPR050312">
    <property type="entry name" value="IolE/XylAMocC-like"/>
</dbReference>
<sequence>MSSRIGVRLTQGVAMAKEPEQWQEWFHWLKAAGFGYVDLQSITKETLAALSEAGLSLGSFDARKVPQLLSRDEDKRSVAVQELTDQLSEAAGLGATTCFMCLVPEQAATPLTESFGLFCGVFPAIVEHAERLGIKLVLEGYPGPAPYYPTLGCTPEMLRAMFAAVPSPALCVNYDPSHLVRLGIDYIRFLREFADRIAHVHAKDCAILDESVYLYGRSQRPVFAKPPKFSEGPWRYTIPGDGNVHWQTVAFELDQTGYRGPVCIELEDHRYTGSVEAHRRGLIQALAQLHMFT</sequence>
<keyword evidence="3" id="KW-1185">Reference proteome</keyword>
<dbReference type="EC" id="4.2.1.44" evidence="2"/>
<gene>
    <name evidence="2" type="primary">iolE_2</name>
    <name evidence="2" type="ORF">PAESOLCIP111_00979</name>
</gene>
<dbReference type="RefSeq" id="WP_218090806.1">
    <property type="nucleotide sequence ID" value="NZ_CAJVAS010000003.1"/>
</dbReference>